<sequence>MTSKLWPLLLPNFFHLRIESTIDSACRRSSTPKRLGFGKSSTKPIIHPLCYRSFLDRPRGEFANSFSVL</sequence>
<dbReference type="Proteomes" id="UP000325313">
    <property type="component" value="Unassembled WGS sequence"/>
</dbReference>
<dbReference type="AlphaFoldDB" id="A0A5B0RBP7"/>
<organism evidence="1 2">
    <name type="scientific">Puccinia graminis f. sp. tritici</name>
    <dbReference type="NCBI Taxonomy" id="56615"/>
    <lineage>
        <taxon>Eukaryota</taxon>
        <taxon>Fungi</taxon>
        <taxon>Dikarya</taxon>
        <taxon>Basidiomycota</taxon>
        <taxon>Pucciniomycotina</taxon>
        <taxon>Pucciniomycetes</taxon>
        <taxon>Pucciniales</taxon>
        <taxon>Pucciniaceae</taxon>
        <taxon>Puccinia</taxon>
    </lineage>
</organism>
<proteinExistence type="predicted"/>
<gene>
    <name evidence="1" type="ORF">PGTUg99_004342</name>
</gene>
<reference evidence="1 2" key="1">
    <citation type="submission" date="2019-05" db="EMBL/GenBank/DDBJ databases">
        <title>Emergence of the Ug99 lineage of the wheat stem rust pathogen through somatic hybridization.</title>
        <authorList>
            <person name="Li F."/>
            <person name="Upadhyaya N.M."/>
            <person name="Sperschneider J."/>
            <person name="Matny O."/>
            <person name="Nguyen-Phuc H."/>
            <person name="Mago R."/>
            <person name="Raley C."/>
            <person name="Miller M.E."/>
            <person name="Silverstein K.A.T."/>
            <person name="Henningsen E."/>
            <person name="Hirsch C.D."/>
            <person name="Visser B."/>
            <person name="Pretorius Z.A."/>
            <person name="Steffenson B.J."/>
            <person name="Schwessinger B."/>
            <person name="Dodds P.N."/>
            <person name="Figueroa M."/>
        </authorList>
    </citation>
    <scope>NUCLEOTIDE SEQUENCE [LARGE SCALE GENOMIC DNA]</scope>
    <source>
        <strain evidence="1 2">Ug99</strain>
    </source>
</reference>
<evidence type="ECO:0000313" key="2">
    <source>
        <dbReference type="Proteomes" id="UP000325313"/>
    </source>
</evidence>
<protein>
    <submittedName>
        <fullName evidence="1">Uncharacterized protein</fullName>
    </submittedName>
</protein>
<name>A0A5B0RBP7_PUCGR</name>
<comment type="caution">
    <text evidence="1">The sequence shown here is derived from an EMBL/GenBank/DDBJ whole genome shotgun (WGS) entry which is preliminary data.</text>
</comment>
<evidence type="ECO:0000313" key="1">
    <source>
        <dbReference type="EMBL" id="KAA1122738.1"/>
    </source>
</evidence>
<accession>A0A5B0RBP7</accession>
<dbReference type="EMBL" id="VDEP01000218">
    <property type="protein sequence ID" value="KAA1122738.1"/>
    <property type="molecule type" value="Genomic_DNA"/>
</dbReference>